<dbReference type="EMBL" id="GL832957">
    <property type="protein sequence ID" value="EGD78719.1"/>
    <property type="molecule type" value="Genomic_DNA"/>
</dbReference>
<dbReference type="GO" id="GO:0061024">
    <property type="term" value="P:membrane organization"/>
    <property type="evidence" value="ECO:0007669"/>
    <property type="project" value="TreeGrafter"/>
</dbReference>
<feature type="transmembrane region" description="Helical" evidence="6">
    <location>
        <begin position="155"/>
        <end position="175"/>
    </location>
</feature>
<dbReference type="GO" id="GO:0071786">
    <property type="term" value="P:endoplasmic reticulum tubular network organization"/>
    <property type="evidence" value="ECO:0007669"/>
    <property type="project" value="TreeGrafter"/>
</dbReference>
<feature type="transmembrane region" description="Helical" evidence="6">
    <location>
        <begin position="20"/>
        <end position="43"/>
    </location>
</feature>
<comment type="similarity">
    <text evidence="2">Belongs to the PER33/POM33 family.</text>
</comment>
<dbReference type="InterPro" id="IPR051645">
    <property type="entry name" value="PER33/POM33_regulator"/>
</dbReference>
<dbReference type="STRING" id="946362.F2TYP5"/>
<dbReference type="FunCoup" id="F2TYP5">
    <property type="interactions" value="957"/>
</dbReference>
<dbReference type="AlphaFoldDB" id="F2TYP5"/>
<dbReference type="InParanoid" id="F2TYP5"/>
<evidence type="ECO:0000256" key="5">
    <source>
        <dbReference type="ARBA" id="ARBA00023136"/>
    </source>
</evidence>
<dbReference type="eggNOG" id="KOG4002">
    <property type="taxonomic scope" value="Eukaryota"/>
</dbReference>
<feature type="transmembrane region" description="Helical" evidence="6">
    <location>
        <begin position="88"/>
        <end position="108"/>
    </location>
</feature>
<evidence type="ECO:0000256" key="4">
    <source>
        <dbReference type="ARBA" id="ARBA00022989"/>
    </source>
</evidence>
<dbReference type="PANTHER" id="PTHR12703">
    <property type="entry name" value="TRANSMEMBRANE PROTEIN 33"/>
    <property type="match status" value="1"/>
</dbReference>
<keyword evidence="3 6" id="KW-0812">Transmembrane</keyword>
<gene>
    <name evidence="7" type="ORF">PTSG_01698</name>
</gene>
<sequence length="228" mass="25902">MVSAVEYLKGKRQDAVLAGARLLGIILAIVHMRLAIVVFAGVYAARVMQRLEGVSLTRDWLRRAMHEDSGHYVFYCLAIYSLPPSLVLLLPVTLNSLLAVIGFLNVMLRETGQPAVLKFPINFIAQRQQSVFQMICNFEVAALFLTVFTLVTSRLAIPALLAFMTMALFHMLRFYSRRNNTNRIFWSQAVFVLDHASTHRYCPAIVARVYHAIKTRVVQYATRIKPQE</sequence>
<dbReference type="Pfam" id="PF03661">
    <property type="entry name" value="TMEM33_Pom33"/>
    <property type="match status" value="1"/>
</dbReference>
<evidence type="ECO:0000256" key="1">
    <source>
        <dbReference type="ARBA" id="ARBA00004141"/>
    </source>
</evidence>
<comment type="subcellular location">
    <subcellularLocation>
        <location evidence="1">Membrane</location>
        <topology evidence="1">Multi-pass membrane protein</topology>
    </subcellularLocation>
</comment>
<dbReference type="RefSeq" id="XP_004997676.1">
    <property type="nucleotide sequence ID" value="XM_004997619.1"/>
</dbReference>
<dbReference type="GeneID" id="16078273"/>
<dbReference type="PANTHER" id="PTHR12703:SF4">
    <property type="entry name" value="TRANSMEMBRANE PROTEIN 33"/>
    <property type="match status" value="1"/>
</dbReference>
<keyword evidence="8" id="KW-1185">Reference proteome</keyword>
<feature type="transmembrane region" description="Helical" evidence="6">
    <location>
        <begin position="129"/>
        <end position="149"/>
    </location>
</feature>
<keyword evidence="5 6" id="KW-0472">Membrane</keyword>
<protein>
    <submittedName>
        <fullName evidence="7">Uncharacterized protein</fullName>
    </submittedName>
</protein>
<proteinExistence type="inferred from homology"/>
<keyword evidence="4 6" id="KW-1133">Transmembrane helix</keyword>
<evidence type="ECO:0000313" key="8">
    <source>
        <dbReference type="Proteomes" id="UP000007799"/>
    </source>
</evidence>
<dbReference type="Proteomes" id="UP000007799">
    <property type="component" value="Unassembled WGS sequence"/>
</dbReference>
<accession>F2TYP5</accession>
<dbReference type="InterPro" id="IPR005344">
    <property type="entry name" value="TMEM33/Pom33"/>
</dbReference>
<evidence type="ECO:0000313" key="7">
    <source>
        <dbReference type="EMBL" id="EGD78719.1"/>
    </source>
</evidence>
<dbReference type="KEGG" id="sre:PTSG_01698"/>
<reference evidence="7" key="1">
    <citation type="submission" date="2009-08" db="EMBL/GenBank/DDBJ databases">
        <title>Annotation of Salpingoeca rosetta.</title>
        <authorList>
            <consortium name="The Broad Institute Genome Sequencing Platform"/>
            <person name="Russ C."/>
            <person name="Cuomo C."/>
            <person name="Burger G."/>
            <person name="Gray M.W."/>
            <person name="Holland P.W.H."/>
            <person name="King N."/>
            <person name="Lang F.B.F."/>
            <person name="Roger A.J."/>
            <person name="Ruiz-Trillo I."/>
            <person name="Young S.K."/>
            <person name="Zeng Q."/>
            <person name="Gargeya S."/>
            <person name="Alvarado L."/>
            <person name="Berlin A."/>
            <person name="Chapman S.B."/>
            <person name="Chen Z."/>
            <person name="Freedman E."/>
            <person name="Gellesch M."/>
            <person name="Goldberg J."/>
            <person name="Griggs A."/>
            <person name="Gujja S."/>
            <person name="Heilman E."/>
            <person name="Heiman D."/>
            <person name="Howarth C."/>
            <person name="Mehta T."/>
            <person name="Neiman D."/>
            <person name="Pearson M."/>
            <person name="Roberts A."/>
            <person name="Saif S."/>
            <person name="Shea T."/>
            <person name="Shenoy N."/>
            <person name="Sisk P."/>
            <person name="Stolte C."/>
            <person name="Sykes S."/>
            <person name="White J."/>
            <person name="Yandava C."/>
            <person name="Haas B."/>
            <person name="Nusbaum C."/>
            <person name="Birren B."/>
        </authorList>
    </citation>
    <scope>NUCLEOTIDE SEQUENCE [LARGE SCALE GENOMIC DNA]</scope>
    <source>
        <strain evidence="7">ATCC 50818</strain>
    </source>
</reference>
<dbReference type="GO" id="GO:0016020">
    <property type="term" value="C:membrane"/>
    <property type="evidence" value="ECO:0007669"/>
    <property type="project" value="UniProtKB-SubCell"/>
</dbReference>
<organism evidence="8">
    <name type="scientific">Salpingoeca rosetta (strain ATCC 50818 / BSB-021)</name>
    <dbReference type="NCBI Taxonomy" id="946362"/>
    <lineage>
        <taxon>Eukaryota</taxon>
        <taxon>Choanoflagellata</taxon>
        <taxon>Craspedida</taxon>
        <taxon>Salpingoecidae</taxon>
        <taxon>Salpingoeca</taxon>
    </lineage>
</organism>
<evidence type="ECO:0000256" key="6">
    <source>
        <dbReference type="SAM" id="Phobius"/>
    </source>
</evidence>
<dbReference type="GO" id="GO:0005783">
    <property type="term" value="C:endoplasmic reticulum"/>
    <property type="evidence" value="ECO:0007669"/>
    <property type="project" value="TreeGrafter"/>
</dbReference>
<evidence type="ECO:0000256" key="3">
    <source>
        <dbReference type="ARBA" id="ARBA00022692"/>
    </source>
</evidence>
<evidence type="ECO:0000256" key="2">
    <source>
        <dbReference type="ARBA" id="ARBA00007322"/>
    </source>
</evidence>
<name>F2TYP5_SALR5</name>